<dbReference type="InterPro" id="IPR018114">
    <property type="entry name" value="TRYPSIN_HIS"/>
</dbReference>
<dbReference type="GO" id="GO:0004252">
    <property type="term" value="F:serine-type endopeptidase activity"/>
    <property type="evidence" value="ECO:0007669"/>
    <property type="project" value="InterPro"/>
</dbReference>
<dbReference type="AlphaFoldDB" id="A0A9P0FJQ4"/>
<dbReference type="InterPro" id="IPR001314">
    <property type="entry name" value="Peptidase_S1A"/>
</dbReference>
<evidence type="ECO:0000256" key="6">
    <source>
        <dbReference type="SAM" id="SignalP"/>
    </source>
</evidence>
<keyword evidence="2" id="KW-0964">Secreted</keyword>
<dbReference type="PANTHER" id="PTHR24258">
    <property type="entry name" value="SERINE PROTEASE-RELATED"/>
    <property type="match status" value="1"/>
</dbReference>
<evidence type="ECO:0000256" key="1">
    <source>
        <dbReference type="ARBA" id="ARBA00004613"/>
    </source>
</evidence>
<dbReference type="InterPro" id="IPR001254">
    <property type="entry name" value="Trypsin_dom"/>
</dbReference>
<evidence type="ECO:0000313" key="9">
    <source>
        <dbReference type="Proteomes" id="UP001154078"/>
    </source>
</evidence>
<sequence>MSPGKPLIVLAAIATVVFAQGKDLNSLIKELKAEQREGSVDNQADVDKKIQDIFGTSDPNPPSQPMISTTAPPNLQPNSGGIPGTGSCTCVPYYLCNNGSINTNGEGVIDIRINEESACPSYIEICCDKEQQTREPLLPEPKPNKKRGCGYRNEEGVGFRITGDKDNEAQFGEFPWMVAVLKEEVVEGSNQNLNVYQCGGALIHPQVVVTAAHCIAQKKNQFKIRAGEWDTQTTQELYPHQDRDVASSVIHPQYYAGALYNDIALLFLRQPVTPAENVDVICLPPKGTVSDHSRCFASGWGKDVFGKQGKYQVILKKIDLPVVPRQTCQDKLRTTRLGKYFELHPSFICAGGEPGKDTCKGDGGSPLVCPIPGQTDRYYQAGIVAWGIGCGENNTPGVYANVASFRDWIDEQMRKANVDFDSYSY</sequence>
<dbReference type="CDD" id="cd00190">
    <property type="entry name" value="Tryp_SPc"/>
    <property type="match status" value="1"/>
</dbReference>
<dbReference type="PROSITE" id="PS00134">
    <property type="entry name" value="TRYPSIN_HIS"/>
    <property type="match status" value="1"/>
</dbReference>
<name>A0A9P0FJQ4_BRAAE</name>
<dbReference type="Pfam" id="PF18322">
    <property type="entry name" value="CLIP_1"/>
    <property type="match status" value="1"/>
</dbReference>
<proteinExistence type="predicted"/>
<dbReference type="PRINTS" id="PR00722">
    <property type="entry name" value="CHYMOTRYPSIN"/>
</dbReference>
<evidence type="ECO:0000259" key="7">
    <source>
        <dbReference type="PROSITE" id="PS50240"/>
    </source>
</evidence>
<evidence type="ECO:0000256" key="5">
    <source>
        <dbReference type="ARBA" id="ARBA00076468"/>
    </source>
</evidence>
<dbReference type="SMART" id="SM00020">
    <property type="entry name" value="Tryp_SPc"/>
    <property type="match status" value="1"/>
</dbReference>
<dbReference type="FunFam" id="2.40.10.10:FF:000038">
    <property type="entry name" value="Serine protease"/>
    <property type="match status" value="1"/>
</dbReference>
<evidence type="ECO:0000313" key="8">
    <source>
        <dbReference type="EMBL" id="CAH0559486.1"/>
    </source>
</evidence>
<organism evidence="8 9">
    <name type="scientific">Brassicogethes aeneus</name>
    <name type="common">Rape pollen beetle</name>
    <name type="synonym">Meligethes aeneus</name>
    <dbReference type="NCBI Taxonomy" id="1431903"/>
    <lineage>
        <taxon>Eukaryota</taxon>
        <taxon>Metazoa</taxon>
        <taxon>Ecdysozoa</taxon>
        <taxon>Arthropoda</taxon>
        <taxon>Hexapoda</taxon>
        <taxon>Insecta</taxon>
        <taxon>Pterygota</taxon>
        <taxon>Neoptera</taxon>
        <taxon>Endopterygota</taxon>
        <taxon>Coleoptera</taxon>
        <taxon>Polyphaga</taxon>
        <taxon>Cucujiformia</taxon>
        <taxon>Nitidulidae</taxon>
        <taxon>Meligethinae</taxon>
        <taxon>Brassicogethes</taxon>
    </lineage>
</organism>
<dbReference type="SUPFAM" id="SSF50494">
    <property type="entry name" value="Trypsin-like serine proteases"/>
    <property type="match status" value="1"/>
</dbReference>
<dbReference type="OrthoDB" id="6261922at2759"/>
<dbReference type="PANTHER" id="PTHR24258:SF129">
    <property type="entry name" value="LP15124P-RELATED"/>
    <property type="match status" value="1"/>
</dbReference>
<keyword evidence="3" id="KW-1015">Disulfide bond</keyword>
<feature type="signal peptide" evidence="6">
    <location>
        <begin position="1"/>
        <end position="19"/>
    </location>
</feature>
<dbReference type="Gene3D" id="2.40.10.10">
    <property type="entry name" value="Trypsin-like serine proteases"/>
    <property type="match status" value="2"/>
</dbReference>
<dbReference type="GO" id="GO:0006508">
    <property type="term" value="P:proteolysis"/>
    <property type="evidence" value="ECO:0007669"/>
    <property type="project" value="InterPro"/>
</dbReference>
<evidence type="ECO:0000256" key="2">
    <source>
        <dbReference type="ARBA" id="ARBA00022525"/>
    </source>
</evidence>
<dbReference type="PROSITE" id="PS50240">
    <property type="entry name" value="TRYPSIN_DOM"/>
    <property type="match status" value="1"/>
</dbReference>
<dbReference type="EMBL" id="OV121137">
    <property type="protein sequence ID" value="CAH0559486.1"/>
    <property type="molecule type" value="Genomic_DNA"/>
</dbReference>
<comment type="subcellular location">
    <subcellularLocation>
        <location evidence="1">Secreted</location>
    </subcellularLocation>
</comment>
<dbReference type="InterPro" id="IPR041515">
    <property type="entry name" value="PPAF-2-like_Clip"/>
</dbReference>
<keyword evidence="6" id="KW-0732">Signal</keyword>
<reference evidence="8" key="1">
    <citation type="submission" date="2021-12" db="EMBL/GenBank/DDBJ databases">
        <authorList>
            <person name="King R."/>
        </authorList>
    </citation>
    <scope>NUCLEOTIDE SEQUENCE</scope>
</reference>
<dbReference type="InterPro" id="IPR009003">
    <property type="entry name" value="Peptidase_S1_PA"/>
</dbReference>
<feature type="chain" id="PRO_5040428232" description="Phenoloxidase-activating factor 2" evidence="6">
    <location>
        <begin position="20"/>
        <end position="425"/>
    </location>
</feature>
<gene>
    <name evidence="8" type="ORF">MELIAE_LOCUS9572</name>
</gene>
<dbReference type="Pfam" id="PF00089">
    <property type="entry name" value="Trypsin"/>
    <property type="match status" value="1"/>
</dbReference>
<feature type="domain" description="Peptidase S1" evidence="7">
    <location>
        <begin position="161"/>
        <end position="414"/>
    </location>
</feature>
<evidence type="ECO:0000256" key="4">
    <source>
        <dbReference type="ARBA" id="ARBA00068096"/>
    </source>
</evidence>
<dbReference type="Proteomes" id="UP001154078">
    <property type="component" value="Chromosome 6"/>
</dbReference>
<dbReference type="GO" id="GO:0005576">
    <property type="term" value="C:extracellular region"/>
    <property type="evidence" value="ECO:0007669"/>
    <property type="project" value="UniProtKB-SubCell"/>
</dbReference>
<dbReference type="InterPro" id="IPR043504">
    <property type="entry name" value="Peptidase_S1_PA_chymotrypsin"/>
</dbReference>
<evidence type="ECO:0000256" key="3">
    <source>
        <dbReference type="ARBA" id="ARBA00023157"/>
    </source>
</evidence>
<accession>A0A9P0FJQ4</accession>
<protein>
    <recommendedName>
        <fullName evidence="4">Phenoloxidase-activating factor 2</fullName>
    </recommendedName>
    <alternativeName>
        <fullName evidence="5">Prophenoloxidase-activating factor II</fullName>
    </alternativeName>
</protein>
<keyword evidence="9" id="KW-1185">Reference proteome</keyword>